<evidence type="ECO:0000256" key="1">
    <source>
        <dbReference type="SAM" id="Coils"/>
    </source>
</evidence>
<keyword evidence="1" id="KW-0175">Coiled coil</keyword>
<feature type="compositionally biased region" description="Basic and acidic residues" evidence="2">
    <location>
        <begin position="1"/>
        <end position="23"/>
    </location>
</feature>
<dbReference type="AlphaFoldDB" id="A0A6A6R1Z4"/>
<evidence type="ECO:0000313" key="4">
    <source>
        <dbReference type="Proteomes" id="UP000799750"/>
    </source>
</evidence>
<evidence type="ECO:0000256" key="2">
    <source>
        <dbReference type="SAM" id="MobiDB-lite"/>
    </source>
</evidence>
<evidence type="ECO:0000313" key="3">
    <source>
        <dbReference type="EMBL" id="KAF2498559.1"/>
    </source>
</evidence>
<keyword evidence="4" id="KW-1185">Reference proteome</keyword>
<feature type="region of interest" description="Disordered" evidence="2">
    <location>
        <begin position="1"/>
        <end position="26"/>
    </location>
</feature>
<name>A0A6A6R1Z4_9PEZI</name>
<feature type="coiled-coil region" evidence="1">
    <location>
        <begin position="267"/>
        <end position="308"/>
    </location>
</feature>
<dbReference type="Proteomes" id="UP000799750">
    <property type="component" value="Unassembled WGS sequence"/>
</dbReference>
<gene>
    <name evidence="3" type="ORF">BU16DRAFT_524653</name>
</gene>
<organism evidence="3 4">
    <name type="scientific">Lophium mytilinum</name>
    <dbReference type="NCBI Taxonomy" id="390894"/>
    <lineage>
        <taxon>Eukaryota</taxon>
        <taxon>Fungi</taxon>
        <taxon>Dikarya</taxon>
        <taxon>Ascomycota</taxon>
        <taxon>Pezizomycotina</taxon>
        <taxon>Dothideomycetes</taxon>
        <taxon>Pleosporomycetidae</taxon>
        <taxon>Mytilinidiales</taxon>
        <taxon>Mytilinidiaceae</taxon>
        <taxon>Lophium</taxon>
    </lineage>
</organism>
<dbReference type="EMBL" id="MU004185">
    <property type="protein sequence ID" value="KAF2498559.1"/>
    <property type="molecule type" value="Genomic_DNA"/>
</dbReference>
<reference evidence="3" key="1">
    <citation type="journal article" date="2020" name="Stud. Mycol.">
        <title>101 Dothideomycetes genomes: a test case for predicting lifestyles and emergence of pathogens.</title>
        <authorList>
            <person name="Haridas S."/>
            <person name="Albert R."/>
            <person name="Binder M."/>
            <person name="Bloem J."/>
            <person name="Labutti K."/>
            <person name="Salamov A."/>
            <person name="Andreopoulos B."/>
            <person name="Baker S."/>
            <person name="Barry K."/>
            <person name="Bills G."/>
            <person name="Bluhm B."/>
            <person name="Cannon C."/>
            <person name="Castanera R."/>
            <person name="Culley D."/>
            <person name="Daum C."/>
            <person name="Ezra D."/>
            <person name="Gonzalez J."/>
            <person name="Henrissat B."/>
            <person name="Kuo A."/>
            <person name="Liang C."/>
            <person name="Lipzen A."/>
            <person name="Lutzoni F."/>
            <person name="Magnuson J."/>
            <person name="Mondo S."/>
            <person name="Nolan M."/>
            <person name="Ohm R."/>
            <person name="Pangilinan J."/>
            <person name="Park H.-J."/>
            <person name="Ramirez L."/>
            <person name="Alfaro M."/>
            <person name="Sun H."/>
            <person name="Tritt A."/>
            <person name="Yoshinaga Y."/>
            <person name="Zwiers L.-H."/>
            <person name="Turgeon B."/>
            <person name="Goodwin S."/>
            <person name="Spatafora J."/>
            <person name="Crous P."/>
            <person name="Grigoriev I."/>
        </authorList>
    </citation>
    <scope>NUCLEOTIDE SEQUENCE</scope>
    <source>
        <strain evidence="3">CBS 269.34</strain>
    </source>
</reference>
<proteinExistence type="predicted"/>
<sequence length="324" mass="37593">MMSGRPSEKRSSLHDSPRNEPSRKTFARLSYAPKVLSPLRNEVFQTLQDELLFARKASSFLYGKPPMRQRLDQKLQTASLPPFPRDIIENYTKRAVINVIEEKARTRLHPGSLMIHPIRSFLNTRSKNGNFQYLVEWHDNECLPPQFQGGRKVWEARECVDWFYVSDKSTGRMRLVPFMSPALHMMNKAQEERDEEERQARYLRQRARWNTSGSPVTLDEIAAEADAQTTDPNLQFCVGCAKLKPHSEFFRLDHRTGRERWHQENCNPCAEKLNKKLLEELEKTQQRVAETIVNMAQVEVDIQELEAAMSEPVPALSPAEACRR</sequence>
<protein>
    <submittedName>
        <fullName evidence="3">Uncharacterized protein</fullName>
    </submittedName>
</protein>
<dbReference type="OrthoDB" id="10478593at2759"/>
<accession>A0A6A6R1Z4</accession>